<dbReference type="GO" id="GO:0032865">
    <property type="term" value="C:ERMES complex"/>
    <property type="evidence" value="ECO:0007669"/>
    <property type="project" value="InterPro"/>
</dbReference>
<dbReference type="GO" id="GO:0045040">
    <property type="term" value="P:protein insertion into mitochondrial outer membrane"/>
    <property type="evidence" value="ECO:0007669"/>
    <property type="project" value="TreeGrafter"/>
</dbReference>
<keyword evidence="5" id="KW-0472">Membrane</keyword>
<dbReference type="STRING" id="13370.A0A448YSX0"/>
<evidence type="ECO:0000256" key="2">
    <source>
        <dbReference type="ARBA" id="ARBA00022692"/>
    </source>
</evidence>
<evidence type="ECO:0000313" key="7">
    <source>
        <dbReference type="Proteomes" id="UP000290900"/>
    </source>
</evidence>
<keyword evidence="1" id="KW-1134">Transmembrane beta strand</keyword>
<evidence type="ECO:0000256" key="5">
    <source>
        <dbReference type="ARBA" id="ARBA00023136"/>
    </source>
</evidence>
<dbReference type="PANTHER" id="PTHR28035:SF1">
    <property type="entry name" value="MITOCHONDRIAL DISTRIBUTION AND MORPHOLOGY PROTEIN 10"/>
    <property type="match status" value="1"/>
</dbReference>
<dbReference type="EMBL" id="CAACVR010000067">
    <property type="protein sequence ID" value="VEU24024.1"/>
    <property type="molecule type" value="Genomic_DNA"/>
</dbReference>
<dbReference type="GO" id="GO:1990456">
    <property type="term" value="P:mitochondrion-endoplasmic reticulum membrane tethering"/>
    <property type="evidence" value="ECO:0007669"/>
    <property type="project" value="TreeGrafter"/>
</dbReference>
<dbReference type="GO" id="GO:0015914">
    <property type="term" value="P:phospholipid transport"/>
    <property type="evidence" value="ECO:0007669"/>
    <property type="project" value="TreeGrafter"/>
</dbReference>
<protein>
    <submittedName>
        <fullName evidence="6">DEKNAAC105159</fullName>
    </submittedName>
</protein>
<dbReference type="GO" id="GO:0051654">
    <property type="term" value="P:establishment of mitochondrion localization"/>
    <property type="evidence" value="ECO:0007669"/>
    <property type="project" value="TreeGrafter"/>
</dbReference>
<dbReference type="AlphaFoldDB" id="A0A448YSX0"/>
<keyword evidence="7" id="KW-1185">Reference proteome</keyword>
<sequence length="213" mass="24980">MLTYMDYVQRCFYDATGWNDDMSYEQILRTSNNLLHFPIPSGFKLSVSSKNTEYSYSSINFSQLSRLTGSLSYLYSSIDLKDHYQPSQTLPLRSVFEDYHFVRSPRQQRLHESQMTPLQISMAKSRPFIFYGKMYFPSQFLEGMMIKRLSNNVQLMMKFINTPKLRKLANNSTILTLYIQRQTPRSSTDFIFSSNEALLGLRYLYKLGSDFSP</sequence>
<gene>
    <name evidence="6" type="ORF">BRENAR_LOCUS4753</name>
</gene>
<name>A0A448YSX0_BRENA</name>
<organism evidence="6 7">
    <name type="scientific">Brettanomyces naardenensis</name>
    <name type="common">Yeast</name>
    <dbReference type="NCBI Taxonomy" id="13370"/>
    <lineage>
        <taxon>Eukaryota</taxon>
        <taxon>Fungi</taxon>
        <taxon>Dikarya</taxon>
        <taxon>Ascomycota</taxon>
        <taxon>Saccharomycotina</taxon>
        <taxon>Pichiomycetes</taxon>
        <taxon>Pichiales</taxon>
        <taxon>Pichiaceae</taxon>
        <taxon>Brettanomyces</taxon>
    </lineage>
</organism>
<dbReference type="GO" id="GO:0001401">
    <property type="term" value="C:SAM complex"/>
    <property type="evidence" value="ECO:0007669"/>
    <property type="project" value="TreeGrafter"/>
</dbReference>
<keyword evidence="2" id="KW-0812">Transmembrane</keyword>
<dbReference type="OrthoDB" id="2103793at2759"/>
<dbReference type="PANTHER" id="PTHR28035">
    <property type="entry name" value="MITOCHONDRIAL DISTRIBUTION AND MORPHOLOGY PROTEIN 10"/>
    <property type="match status" value="1"/>
</dbReference>
<reference evidence="6 7" key="1">
    <citation type="submission" date="2018-12" db="EMBL/GenBank/DDBJ databases">
        <authorList>
            <person name="Tiukova I."/>
            <person name="Dainat J."/>
        </authorList>
    </citation>
    <scope>NUCLEOTIDE SEQUENCE [LARGE SCALE GENOMIC DNA]</scope>
</reference>
<dbReference type="InParanoid" id="A0A448YSX0"/>
<keyword evidence="3" id="KW-1000">Mitochondrion outer membrane</keyword>
<evidence type="ECO:0000256" key="4">
    <source>
        <dbReference type="ARBA" id="ARBA00023128"/>
    </source>
</evidence>
<dbReference type="Proteomes" id="UP000290900">
    <property type="component" value="Unassembled WGS sequence"/>
</dbReference>
<dbReference type="GO" id="GO:0070096">
    <property type="term" value="P:mitochondrial outer membrane translocase complex assembly"/>
    <property type="evidence" value="ECO:0007669"/>
    <property type="project" value="TreeGrafter"/>
</dbReference>
<keyword evidence="4" id="KW-0496">Mitochondrion</keyword>
<evidence type="ECO:0000256" key="1">
    <source>
        <dbReference type="ARBA" id="ARBA00022452"/>
    </source>
</evidence>
<accession>A0A448YSX0</accession>
<evidence type="ECO:0000313" key="6">
    <source>
        <dbReference type="EMBL" id="VEU24024.1"/>
    </source>
</evidence>
<proteinExistence type="predicted"/>
<dbReference type="Pfam" id="PF12519">
    <property type="entry name" value="MDM10"/>
    <property type="match status" value="1"/>
</dbReference>
<dbReference type="InterPro" id="IPR027539">
    <property type="entry name" value="Mdm10"/>
</dbReference>
<evidence type="ECO:0000256" key="3">
    <source>
        <dbReference type="ARBA" id="ARBA00022787"/>
    </source>
</evidence>
<feature type="non-terminal residue" evidence="6">
    <location>
        <position position="213"/>
    </location>
</feature>